<evidence type="ECO:0000256" key="3">
    <source>
        <dbReference type="PIRSR" id="PIRSR001365-1"/>
    </source>
</evidence>
<feature type="active site" description="Schiff-base intermediate with substrate" evidence="3">
    <location>
        <position position="162"/>
    </location>
</feature>
<dbReference type="InterPro" id="IPR002220">
    <property type="entry name" value="DapA-like"/>
</dbReference>
<dbReference type="KEGG" id="spoa:EQM13_02345"/>
<accession>A0A410Q920</accession>
<dbReference type="GO" id="GO:0019262">
    <property type="term" value="P:N-acetylneuraminate catabolic process"/>
    <property type="evidence" value="ECO:0007669"/>
    <property type="project" value="TreeGrafter"/>
</dbReference>
<dbReference type="PIRSF" id="PIRSF001365">
    <property type="entry name" value="DHDPS"/>
    <property type="match status" value="1"/>
</dbReference>
<protein>
    <submittedName>
        <fullName evidence="5">Dihydrodipicolinate synthase family protein</fullName>
    </submittedName>
</protein>
<evidence type="ECO:0000313" key="6">
    <source>
        <dbReference type="Proteomes" id="UP000287969"/>
    </source>
</evidence>
<sequence>MYKMKGCIPPMVTPFKENGDLDKESLEKLVSFLSDNVQGLFINGSYGAGALMTLEERKEVAEITKKTAGNKVQVVVQVGTTSNRSSAELASHANSIGVDAVAAVGPYYYKYNDDSILYFFDDIIKASKGTPVYVYNNPQFQGYPMSLNLIKRLRDIGVHGIKDATFDIMTHAQYHRILGPDGFDIVLGTEAMWLSACALGTKAFIPGLANAFPEINVQMYQEGINGEFDKCRNTQFKINKMRDIMYLAGSTQLAIYAMLEIRGIIKAYPRAPFIPAGEKEKEAIKKELIKLNVL</sequence>
<dbReference type="RefSeq" id="WP_071139805.1">
    <property type="nucleotide sequence ID" value="NZ_CP035282.1"/>
</dbReference>
<dbReference type="CDD" id="cd00408">
    <property type="entry name" value="DHDPS-like"/>
    <property type="match status" value="1"/>
</dbReference>
<dbReference type="PRINTS" id="PR00146">
    <property type="entry name" value="DHPICSNTHASE"/>
</dbReference>
<dbReference type="Pfam" id="PF00701">
    <property type="entry name" value="DHDPS"/>
    <property type="match status" value="1"/>
</dbReference>
<name>A0A410Q920_9FIRM</name>
<dbReference type="SMART" id="SM01130">
    <property type="entry name" value="DHDPS"/>
    <property type="match status" value="1"/>
</dbReference>
<evidence type="ECO:0000256" key="2">
    <source>
        <dbReference type="PIRNR" id="PIRNR001365"/>
    </source>
</evidence>
<dbReference type="PANTHER" id="PTHR42849">
    <property type="entry name" value="N-ACETYLNEURAMINATE LYASE"/>
    <property type="match status" value="1"/>
</dbReference>
<comment type="similarity">
    <text evidence="2">Belongs to the DapA family.</text>
</comment>
<dbReference type="Gene3D" id="3.20.20.70">
    <property type="entry name" value="Aldolase class I"/>
    <property type="match status" value="1"/>
</dbReference>
<dbReference type="GO" id="GO:0005829">
    <property type="term" value="C:cytosol"/>
    <property type="evidence" value="ECO:0007669"/>
    <property type="project" value="TreeGrafter"/>
</dbReference>
<feature type="binding site" evidence="4">
    <location>
        <position position="205"/>
    </location>
    <ligand>
        <name>pyruvate</name>
        <dbReference type="ChEBI" id="CHEBI:15361"/>
    </ligand>
</feature>
<organism evidence="5 6">
    <name type="scientific">Acidilutibacter cellobiosedens</name>
    <dbReference type="NCBI Taxonomy" id="2507161"/>
    <lineage>
        <taxon>Bacteria</taxon>
        <taxon>Bacillati</taxon>
        <taxon>Bacillota</taxon>
        <taxon>Tissierellia</taxon>
        <taxon>Tissierellales</taxon>
        <taxon>Acidilutibacteraceae</taxon>
        <taxon>Acidilutibacter</taxon>
    </lineage>
</organism>
<gene>
    <name evidence="5" type="ORF">EQM13_02345</name>
</gene>
<dbReference type="SUPFAM" id="SSF51569">
    <property type="entry name" value="Aldolase"/>
    <property type="match status" value="1"/>
</dbReference>
<reference evidence="6" key="1">
    <citation type="submission" date="2019-01" db="EMBL/GenBank/DDBJ databases">
        <title>Draft genomes of a novel of Sporanaerobacter strains.</title>
        <authorList>
            <person name="Ma S."/>
        </authorList>
    </citation>
    <scope>NUCLEOTIDE SEQUENCE [LARGE SCALE GENOMIC DNA]</scope>
    <source>
        <strain evidence="6">NJN-17</strain>
    </source>
</reference>
<evidence type="ECO:0000256" key="4">
    <source>
        <dbReference type="PIRSR" id="PIRSR001365-2"/>
    </source>
</evidence>
<dbReference type="GO" id="GO:0008747">
    <property type="term" value="F:N-acetylneuraminate lyase activity"/>
    <property type="evidence" value="ECO:0007669"/>
    <property type="project" value="TreeGrafter"/>
</dbReference>
<proteinExistence type="inferred from homology"/>
<keyword evidence="1 2" id="KW-0456">Lyase</keyword>
<evidence type="ECO:0000256" key="1">
    <source>
        <dbReference type="ARBA" id="ARBA00023239"/>
    </source>
</evidence>
<dbReference type="PANTHER" id="PTHR42849:SF1">
    <property type="entry name" value="N-ACETYLNEURAMINATE LYASE"/>
    <property type="match status" value="1"/>
</dbReference>
<dbReference type="AlphaFoldDB" id="A0A410Q920"/>
<keyword evidence="6" id="KW-1185">Reference proteome</keyword>
<dbReference type="Proteomes" id="UP000287969">
    <property type="component" value="Chromosome"/>
</dbReference>
<dbReference type="InterPro" id="IPR013785">
    <property type="entry name" value="Aldolase_TIM"/>
</dbReference>
<dbReference type="EMBL" id="CP035282">
    <property type="protein sequence ID" value="QAT60493.1"/>
    <property type="molecule type" value="Genomic_DNA"/>
</dbReference>
<feature type="active site" description="Proton donor/acceptor" evidence="3">
    <location>
        <position position="135"/>
    </location>
</feature>
<dbReference type="OrthoDB" id="9782828at2"/>
<evidence type="ECO:0000313" key="5">
    <source>
        <dbReference type="EMBL" id="QAT60493.1"/>
    </source>
</evidence>